<evidence type="ECO:0000313" key="1">
    <source>
        <dbReference type="EMBL" id="CEK42229.1"/>
    </source>
</evidence>
<reference evidence="1" key="2">
    <citation type="submission" date="2015-06" db="EMBL/GenBank/DDBJ databases">
        <title>Environmentally co-occuring mercury resistance plasmids are genetically and phenotypically diverse and confer variable context-dependent fitness effects.</title>
        <authorList>
            <person name="Hall J.P.J."/>
            <person name="Harrison E."/>
            <person name="Lilley A.K."/>
            <person name="Paterson S."/>
            <person name="Spiers A.J."/>
            <person name="Brockhurst M.A."/>
        </authorList>
    </citation>
    <scope>NUCLEOTIDE SEQUENCE [LARGE SCALE GENOMIC DNA]</scope>
    <source>
        <strain evidence="1">SBW25</strain>
        <plasmid evidence="1">pQBR57</plasmid>
    </source>
</reference>
<protein>
    <submittedName>
        <fullName evidence="1">Uncharacterized protein</fullName>
    </submittedName>
</protein>
<dbReference type="RefSeq" id="WP_192963403.1">
    <property type="nucleotide sequence ID" value="NZ_LN713926.1"/>
</dbReference>
<name>A0A0G4E4X5_PSEFS</name>
<sequence>MSTDHSIRAQAVSLWEELTGKAVNSTSYSFKIGGESFDLYNANKRVKQAQAVDDDLTVALVIKTLAEQFATAEKFTLADILAGNERLKSRLELVGRMGALFNDGASRTLFESFYGHCERALAHYRECAPEDLTEETRHFVRTSGCFVGLDAFHGIERLTRLMICDGPVVEGAKAKISRLVFAFESIEELITHARRIPTGFSLCVIMAPHISDSFFVMVVNTGGRVVVLTDKGDYSHPMQESRMRGRNDRYNLNRIEGSHFPYELLGIEWGDSGRRSSSAQSGTALTVSDSGLRVLGQLSDLKDWDLLWLHLFIDQCRDRYFDRKLTEPQLATGSMVRLPHKWSEGSEKLPVPVAYELKLDTRSSSDLNTQFLHTIEPKWASKYNPNLWMEERFAGDVPDDCLYLPADALNSETPMLTIAEDGKHELTRRDTTALRYWESDKLPTLALQGMTNTALSTAERVIRDCHFLARYNQSQVIGRLVKEDYEARKEAVQDWFYKAAAKHLPKLIDDLLALDHERIWVDKPAHQEALRMLGKGKLVQAMADGVRVFNAFRSIMIRYEPVRKQKVPFRNRASASMANTMRLINYTYGHYQCAVDRQEEAQLFISLDLSSVLDLMTVTGLPLERIPAELRHRGIDTYRGNSILDRIDPLGDIRNPWDSLSLRYSVPVSLKAFKELRRSRGLPIPKAPDLEAFAIQQAEAARIRMAEQTPLSIAGME</sequence>
<accession>A0A0G4E4X5</accession>
<dbReference type="EMBL" id="LN713926">
    <property type="protein sequence ID" value="CEK42229.1"/>
    <property type="molecule type" value="Genomic_DNA"/>
</dbReference>
<geneLocation type="plasmid" evidence="1">
    <name>pQBR57</name>
</geneLocation>
<organism evidence="1">
    <name type="scientific">Pseudomonas fluorescens (strain SBW25)</name>
    <dbReference type="NCBI Taxonomy" id="216595"/>
    <lineage>
        <taxon>Bacteria</taxon>
        <taxon>Pseudomonadati</taxon>
        <taxon>Pseudomonadota</taxon>
        <taxon>Gammaproteobacteria</taxon>
        <taxon>Pseudomonadales</taxon>
        <taxon>Pseudomonadaceae</taxon>
        <taxon>Pseudomonas</taxon>
    </lineage>
</organism>
<proteinExistence type="predicted"/>
<reference evidence="1" key="1">
    <citation type="submission" date="2014-12" db="EMBL/GenBank/DDBJ databases">
        <authorList>
            <person name="Hall J."/>
        </authorList>
    </citation>
    <scope>NUCLEOTIDE SEQUENCE [LARGE SCALE GENOMIC DNA]</scope>
    <source>
        <strain evidence="1">SBW25</strain>
        <plasmid evidence="1">pQBR57</plasmid>
    </source>
</reference>
<keyword evidence="1" id="KW-0614">Plasmid</keyword>
<gene>
    <name evidence="1" type="ORF">PQBR57_0276</name>
</gene>
<dbReference type="AlphaFoldDB" id="A0A0G4E4X5"/>